<proteinExistence type="predicted"/>
<evidence type="ECO:0000313" key="2">
    <source>
        <dbReference type="Proteomes" id="UP000192578"/>
    </source>
</evidence>
<dbReference type="EMBL" id="MTYJ01000057">
    <property type="protein sequence ID" value="OQV17770.1"/>
    <property type="molecule type" value="Genomic_DNA"/>
</dbReference>
<organism evidence="1 2">
    <name type="scientific">Hypsibius exemplaris</name>
    <name type="common">Freshwater tardigrade</name>
    <dbReference type="NCBI Taxonomy" id="2072580"/>
    <lineage>
        <taxon>Eukaryota</taxon>
        <taxon>Metazoa</taxon>
        <taxon>Ecdysozoa</taxon>
        <taxon>Tardigrada</taxon>
        <taxon>Eutardigrada</taxon>
        <taxon>Parachela</taxon>
        <taxon>Hypsibioidea</taxon>
        <taxon>Hypsibiidae</taxon>
        <taxon>Hypsibius</taxon>
    </lineage>
</organism>
<evidence type="ECO:0000313" key="1">
    <source>
        <dbReference type="EMBL" id="OQV17770.1"/>
    </source>
</evidence>
<dbReference type="Proteomes" id="UP000192578">
    <property type="component" value="Unassembled WGS sequence"/>
</dbReference>
<keyword evidence="2" id="KW-1185">Reference proteome</keyword>
<gene>
    <name evidence="1" type="ORF">BV898_08227</name>
</gene>
<protein>
    <submittedName>
        <fullName evidence="1">Uncharacterized protein</fullName>
    </submittedName>
</protein>
<accession>A0A1W0WRE5</accession>
<dbReference type="AlphaFoldDB" id="A0A1W0WRE5"/>
<sequence>MTRVHLIIVCRDSFNAPTSIALQLDSFATVHLIADPVLSLKLLIPIRNLNAKLRVAVLQRVDTATSRIIAAMGQMNLGLSVATGRARLAGADAKDHPLAIAVS</sequence>
<name>A0A1W0WRE5_HYPEX</name>
<reference evidence="2" key="1">
    <citation type="submission" date="2017-01" db="EMBL/GenBank/DDBJ databases">
        <title>Comparative genomics of anhydrobiosis in the tardigrade Hypsibius dujardini.</title>
        <authorList>
            <person name="Yoshida Y."/>
            <person name="Koutsovoulos G."/>
            <person name="Laetsch D."/>
            <person name="Stevens L."/>
            <person name="Kumar S."/>
            <person name="Horikawa D."/>
            <person name="Ishino K."/>
            <person name="Komine S."/>
            <person name="Tomita M."/>
            <person name="Blaxter M."/>
            <person name="Arakawa K."/>
        </authorList>
    </citation>
    <scope>NUCLEOTIDE SEQUENCE [LARGE SCALE GENOMIC DNA]</scope>
    <source>
        <strain evidence="2">Z151</strain>
    </source>
</reference>
<comment type="caution">
    <text evidence="1">The sequence shown here is derived from an EMBL/GenBank/DDBJ whole genome shotgun (WGS) entry which is preliminary data.</text>
</comment>